<keyword evidence="2" id="KW-1185">Reference proteome</keyword>
<accession>H2Y988</accession>
<dbReference type="PANTHER" id="PTHR21224">
    <property type="entry name" value="INTEGRATOR COMPLEX SUBUNIT 1"/>
    <property type="match status" value="1"/>
</dbReference>
<evidence type="ECO:0000313" key="2">
    <source>
        <dbReference type="Proteomes" id="UP000007875"/>
    </source>
</evidence>
<dbReference type="GO" id="GO:0034474">
    <property type="term" value="P:U2 snRNA 3'-end processing"/>
    <property type="evidence" value="ECO:0007669"/>
    <property type="project" value="InterPro"/>
</dbReference>
<dbReference type="InterPro" id="IPR038902">
    <property type="entry name" value="INTS1"/>
</dbReference>
<dbReference type="GeneTree" id="ENSGT00390000015743"/>
<dbReference type="eggNOG" id="KOG4596">
    <property type="taxonomic scope" value="Eukaryota"/>
</dbReference>
<dbReference type="AlphaFoldDB" id="H2Y988"/>
<proteinExistence type="predicted"/>
<reference evidence="2" key="1">
    <citation type="submission" date="2003-08" db="EMBL/GenBank/DDBJ databases">
        <authorList>
            <person name="Birren B."/>
            <person name="Nusbaum C."/>
            <person name="Abebe A."/>
            <person name="Abouelleil A."/>
            <person name="Adekoya E."/>
            <person name="Ait-zahra M."/>
            <person name="Allen N."/>
            <person name="Allen T."/>
            <person name="An P."/>
            <person name="Anderson M."/>
            <person name="Anderson S."/>
            <person name="Arachchi H."/>
            <person name="Armbruster J."/>
            <person name="Bachantsang P."/>
            <person name="Baldwin J."/>
            <person name="Barry A."/>
            <person name="Bayul T."/>
            <person name="Blitshsteyn B."/>
            <person name="Bloom T."/>
            <person name="Blye J."/>
            <person name="Boguslavskiy L."/>
            <person name="Borowsky M."/>
            <person name="Boukhgalter B."/>
            <person name="Brunache A."/>
            <person name="Butler J."/>
            <person name="Calixte N."/>
            <person name="Calvo S."/>
            <person name="Camarata J."/>
            <person name="Campo K."/>
            <person name="Chang J."/>
            <person name="Cheshatsang Y."/>
            <person name="Citroen M."/>
            <person name="Collymore A."/>
            <person name="Considine T."/>
            <person name="Cook A."/>
            <person name="Cooke P."/>
            <person name="Corum B."/>
            <person name="Cuomo C."/>
            <person name="David R."/>
            <person name="Dawoe T."/>
            <person name="Degray S."/>
            <person name="Dodge S."/>
            <person name="Dooley K."/>
            <person name="Dorje P."/>
            <person name="Dorjee K."/>
            <person name="Dorris L."/>
            <person name="Duffey N."/>
            <person name="Dupes A."/>
            <person name="Elkins T."/>
            <person name="Engels R."/>
            <person name="Erickson J."/>
            <person name="Farina A."/>
            <person name="Faro S."/>
            <person name="Ferreira P."/>
            <person name="Fischer H."/>
            <person name="Fitzgerald M."/>
            <person name="Foley K."/>
            <person name="Gage D."/>
            <person name="Galagan J."/>
            <person name="Gearin G."/>
            <person name="Gnerre S."/>
            <person name="Gnirke A."/>
            <person name="Goyette A."/>
            <person name="Graham J."/>
            <person name="Grandbois E."/>
            <person name="Gyaltsen K."/>
            <person name="Hafez N."/>
            <person name="Hagopian D."/>
            <person name="Hagos B."/>
            <person name="Hall J."/>
            <person name="Hatcher B."/>
            <person name="Heller A."/>
            <person name="Higgins H."/>
            <person name="Honan T."/>
            <person name="Horn A."/>
            <person name="Houde N."/>
            <person name="Hughes L."/>
            <person name="Hulme W."/>
            <person name="Husby E."/>
            <person name="Iliev I."/>
            <person name="Jaffe D."/>
            <person name="Jones C."/>
            <person name="Kamal M."/>
            <person name="Kamat A."/>
            <person name="Kamvysselis M."/>
            <person name="Karlsson E."/>
            <person name="Kells C."/>
            <person name="Kieu A."/>
            <person name="Kisner P."/>
            <person name="Kodira C."/>
            <person name="Kulbokas E."/>
            <person name="Labutti K."/>
            <person name="Lama D."/>
            <person name="Landers T."/>
            <person name="Leger J."/>
            <person name="Levine S."/>
            <person name="Lewis D."/>
            <person name="Lewis T."/>
            <person name="Lindblad-toh K."/>
            <person name="Liu X."/>
            <person name="Lokyitsang T."/>
            <person name="Lokyitsang Y."/>
            <person name="Lucien O."/>
            <person name="Lui A."/>
            <person name="Ma L.J."/>
            <person name="Mabbitt R."/>
            <person name="Macdonald J."/>
            <person name="Maclean C."/>
            <person name="Major J."/>
            <person name="Manning J."/>
            <person name="Marabella R."/>
            <person name="Maru K."/>
            <person name="Matthews C."/>
            <person name="Mauceli E."/>
            <person name="Mccarthy M."/>
            <person name="Mcdonough S."/>
            <person name="Mcghee T."/>
            <person name="Meldrim J."/>
            <person name="Meneus L."/>
            <person name="Mesirov J."/>
            <person name="Mihalev A."/>
            <person name="Mihova T."/>
            <person name="Mikkelsen T."/>
            <person name="Mlenga V."/>
            <person name="Moru K."/>
            <person name="Mozes J."/>
            <person name="Mulrain L."/>
            <person name="Munson G."/>
            <person name="Naylor J."/>
            <person name="Newes C."/>
            <person name="Nguyen C."/>
            <person name="Nguyen N."/>
            <person name="Nguyen T."/>
            <person name="Nicol R."/>
            <person name="Nielsen C."/>
            <person name="Nizzari M."/>
            <person name="Norbu C."/>
            <person name="Norbu N."/>
            <person name="O'donnell P."/>
            <person name="Okoawo O."/>
            <person name="O'leary S."/>
            <person name="Omotosho B."/>
            <person name="O'neill K."/>
            <person name="Osman S."/>
            <person name="Parker S."/>
            <person name="Perrin D."/>
            <person name="Phunkhang P."/>
            <person name="Piqani B."/>
            <person name="Purcell S."/>
            <person name="Rachupka T."/>
            <person name="Ramasamy U."/>
            <person name="Rameau R."/>
            <person name="Ray V."/>
            <person name="Raymond C."/>
            <person name="Retta R."/>
            <person name="Richardson S."/>
            <person name="Rise C."/>
            <person name="Rodriguez J."/>
            <person name="Rogers J."/>
            <person name="Rogov P."/>
            <person name="Rutman M."/>
            <person name="Schupbach R."/>
            <person name="Seaman C."/>
            <person name="Settipalli S."/>
            <person name="Sharpe T."/>
            <person name="Sheridan J."/>
            <person name="Sherpa N."/>
            <person name="Shi J."/>
            <person name="Smirnov S."/>
            <person name="Smith C."/>
            <person name="Sougnez C."/>
            <person name="Spencer B."/>
            <person name="Stalker J."/>
            <person name="Stange-thomann N."/>
            <person name="Stavropoulos S."/>
            <person name="Stetson K."/>
            <person name="Stone C."/>
            <person name="Stone S."/>
            <person name="Stubbs M."/>
            <person name="Talamas J."/>
            <person name="Tchuinga P."/>
            <person name="Tenzing P."/>
            <person name="Tesfaye S."/>
            <person name="Theodore J."/>
            <person name="Thoulutsang Y."/>
            <person name="Topham K."/>
            <person name="Towey S."/>
            <person name="Tsamla T."/>
            <person name="Tsomo N."/>
            <person name="Vallee D."/>
            <person name="Vassiliev H."/>
            <person name="Venkataraman V."/>
            <person name="Vinson J."/>
            <person name="Vo A."/>
            <person name="Wade C."/>
            <person name="Wang S."/>
            <person name="Wangchuk T."/>
            <person name="Wangdi T."/>
            <person name="Whittaker C."/>
            <person name="Wilkinson J."/>
            <person name="Wu Y."/>
            <person name="Wyman D."/>
            <person name="Yadav S."/>
            <person name="Yang S."/>
            <person name="Yang X."/>
            <person name="Yeager S."/>
            <person name="Yee E."/>
            <person name="Young G."/>
            <person name="Zainoun J."/>
            <person name="Zembeck L."/>
            <person name="Zimmer A."/>
            <person name="Zody M."/>
            <person name="Lander E."/>
        </authorList>
    </citation>
    <scope>NUCLEOTIDE SEQUENCE [LARGE SCALE GENOMIC DNA]</scope>
</reference>
<name>H2Y988_CIOSA</name>
<dbReference type="Proteomes" id="UP000007875">
    <property type="component" value="Unassembled WGS sequence"/>
</dbReference>
<protein>
    <submittedName>
        <fullName evidence="1">Uncharacterized protein</fullName>
    </submittedName>
</protein>
<organism evidence="1 2">
    <name type="scientific">Ciona savignyi</name>
    <name type="common">Pacific transparent sea squirt</name>
    <dbReference type="NCBI Taxonomy" id="51511"/>
    <lineage>
        <taxon>Eukaryota</taxon>
        <taxon>Metazoa</taxon>
        <taxon>Chordata</taxon>
        <taxon>Tunicata</taxon>
        <taxon>Ascidiacea</taxon>
        <taxon>Phlebobranchia</taxon>
        <taxon>Cionidae</taxon>
        <taxon>Ciona</taxon>
    </lineage>
</organism>
<sequence length="113" mass="12904">MQLGVLLCQSRQPDFLLEIINRHEENQPMTWLPDLVSSTKGQVGLLPVQCLCEFLLVQDSESEKLLTGGIHIDELVAQLRKIILSDNFDDSLQVIQYFLKRLSSPQKLTRVRA</sequence>
<dbReference type="Ensembl" id="ENSCSAVT00000001919.1">
    <property type="protein sequence ID" value="ENSCSAVP00000001886.1"/>
    <property type="gene ID" value="ENSCSAVG00000001104.1"/>
</dbReference>
<dbReference type="STRING" id="51511.ENSCSAVP00000001886"/>
<evidence type="ECO:0000313" key="1">
    <source>
        <dbReference type="Ensembl" id="ENSCSAVP00000001886.1"/>
    </source>
</evidence>
<dbReference type="GO" id="GO:0032039">
    <property type="term" value="C:integrator complex"/>
    <property type="evidence" value="ECO:0007669"/>
    <property type="project" value="InterPro"/>
</dbReference>
<dbReference type="InParanoid" id="H2Y988"/>
<reference evidence="1" key="3">
    <citation type="submission" date="2025-09" db="UniProtKB">
        <authorList>
            <consortium name="Ensembl"/>
        </authorList>
    </citation>
    <scope>IDENTIFICATION</scope>
</reference>
<dbReference type="PANTHER" id="PTHR21224:SF1">
    <property type="entry name" value="INTEGRATOR COMPLEX SUBUNIT 1"/>
    <property type="match status" value="1"/>
</dbReference>
<reference evidence="1" key="2">
    <citation type="submission" date="2025-08" db="UniProtKB">
        <authorList>
            <consortium name="Ensembl"/>
        </authorList>
    </citation>
    <scope>IDENTIFICATION</scope>
</reference>
<dbReference type="HOGENOM" id="CLU_2139055_0_0_1"/>